<dbReference type="AlphaFoldDB" id="A0A410DZB1"/>
<sequence>MTISIIFYMISFTYSSIFHYFLILISWYNMDHNVIHLCPIKYEVILLFNIGIVEDDITILEGIEYVLSKKGYTCYCFQEGYSFLEATSSLKLDLIVMDITLPNKDGFFFTKEYLNNYNSPIIFLTARGGIEDKLRGLGLGADDYITKPFDLRELLLRIEIILKRSYKRNGVYKITEKIVVNLDGKEVLVDGIPANLSPKEYELLIYLIENKGIVLSRATIIEKIWGYDFDGDDRTVDINITRIRKKLKLNSKSPISTVFGIGYKYEDCF</sequence>
<dbReference type="GO" id="GO:0032993">
    <property type="term" value="C:protein-DNA complex"/>
    <property type="evidence" value="ECO:0007669"/>
    <property type="project" value="TreeGrafter"/>
</dbReference>
<dbReference type="InterPro" id="IPR036388">
    <property type="entry name" value="WH-like_DNA-bd_sf"/>
</dbReference>
<keyword evidence="10" id="KW-0472">Membrane</keyword>
<feature type="modified residue" description="4-aspartylphosphate" evidence="8">
    <location>
        <position position="98"/>
    </location>
</feature>
<feature type="DNA-binding region" description="OmpR/PhoB-type" evidence="9">
    <location>
        <begin position="169"/>
        <end position="267"/>
    </location>
</feature>
<dbReference type="Pfam" id="PF00072">
    <property type="entry name" value="Response_reg"/>
    <property type="match status" value="1"/>
</dbReference>
<dbReference type="PANTHER" id="PTHR48111">
    <property type="entry name" value="REGULATOR OF RPOS"/>
    <property type="match status" value="1"/>
</dbReference>
<evidence type="ECO:0000256" key="7">
    <source>
        <dbReference type="ARBA" id="ARBA00024867"/>
    </source>
</evidence>
<evidence type="ECO:0000256" key="9">
    <source>
        <dbReference type="PROSITE-ProRule" id="PRU01091"/>
    </source>
</evidence>
<dbReference type="Pfam" id="PF00486">
    <property type="entry name" value="Trans_reg_C"/>
    <property type="match status" value="1"/>
</dbReference>
<evidence type="ECO:0000259" key="12">
    <source>
        <dbReference type="PROSITE" id="PS51755"/>
    </source>
</evidence>
<accession>A0A410DZB1</accession>
<dbReference type="GO" id="GO:0005829">
    <property type="term" value="C:cytosol"/>
    <property type="evidence" value="ECO:0007669"/>
    <property type="project" value="TreeGrafter"/>
</dbReference>
<dbReference type="PROSITE" id="PS50110">
    <property type="entry name" value="RESPONSE_REGULATORY"/>
    <property type="match status" value="1"/>
</dbReference>
<comment type="function">
    <text evidence="7">May play the central regulatory role in sporulation. It may be an element of the effector pathway responsible for the activation of sporulation genes in response to nutritional stress. Spo0A may act in concert with spo0H (a sigma factor) to control the expression of some genes that are critical to the sporulation process.</text>
</comment>
<dbReference type="CDD" id="cd00383">
    <property type="entry name" value="trans_reg_C"/>
    <property type="match status" value="1"/>
</dbReference>
<evidence type="ECO:0000256" key="2">
    <source>
        <dbReference type="ARBA" id="ARBA00022553"/>
    </source>
</evidence>
<keyword evidence="3" id="KW-0902">Two-component regulatory system</keyword>
<evidence type="ECO:0000256" key="5">
    <source>
        <dbReference type="ARBA" id="ARBA00023125"/>
    </source>
</evidence>
<dbReference type="GO" id="GO:0000156">
    <property type="term" value="F:phosphorelay response regulator activity"/>
    <property type="evidence" value="ECO:0007669"/>
    <property type="project" value="TreeGrafter"/>
</dbReference>
<evidence type="ECO:0000256" key="10">
    <source>
        <dbReference type="SAM" id="Phobius"/>
    </source>
</evidence>
<dbReference type="InterPro" id="IPR001789">
    <property type="entry name" value="Sig_transdc_resp-reg_receiver"/>
</dbReference>
<feature type="transmembrane region" description="Helical" evidence="10">
    <location>
        <begin position="7"/>
        <end position="28"/>
    </location>
</feature>
<organism evidence="13 14">
    <name type="scientific">Clostridium manihotivorum</name>
    <dbReference type="NCBI Taxonomy" id="2320868"/>
    <lineage>
        <taxon>Bacteria</taxon>
        <taxon>Bacillati</taxon>
        <taxon>Bacillota</taxon>
        <taxon>Clostridia</taxon>
        <taxon>Eubacteriales</taxon>
        <taxon>Clostridiaceae</taxon>
        <taxon>Clostridium</taxon>
    </lineage>
</organism>
<dbReference type="SMART" id="SM00448">
    <property type="entry name" value="REC"/>
    <property type="match status" value="1"/>
</dbReference>
<dbReference type="Gene3D" id="3.40.50.2300">
    <property type="match status" value="1"/>
</dbReference>
<evidence type="ECO:0000256" key="3">
    <source>
        <dbReference type="ARBA" id="ARBA00023012"/>
    </source>
</evidence>
<dbReference type="Gene3D" id="6.10.250.690">
    <property type="match status" value="1"/>
</dbReference>
<feature type="domain" description="Response regulatory" evidence="11">
    <location>
        <begin position="49"/>
        <end position="162"/>
    </location>
</feature>
<dbReference type="PANTHER" id="PTHR48111:SF1">
    <property type="entry name" value="TWO-COMPONENT RESPONSE REGULATOR ORR33"/>
    <property type="match status" value="1"/>
</dbReference>
<dbReference type="InterPro" id="IPR001867">
    <property type="entry name" value="OmpR/PhoB-type_DNA-bd"/>
</dbReference>
<evidence type="ECO:0000256" key="8">
    <source>
        <dbReference type="PROSITE-ProRule" id="PRU00169"/>
    </source>
</evidence>
<keyword evidence="6" id="KW-0804">Transcription</keyword>
<evidence type="ECO:0000259" key="11">
    <source>
        <dbReference type="PROSITE" id="PS50110"/>
    </source>
</evidence>
<gene>
    <name evidence="13" type="ORF">C1I91_23765</name>
</gene>
<evidence type="ECO:0000256" key="1">
    <source>
        <dbReference type="ARBA" id="ARBA00018672"/>
    </source>
</evidence>
<evidence type="ECO:0000256" key="4">
    <source>
        <dbReference type="ARBA" id="ARBA00023015"/>
    </source>
</evidence>
<dbReference type="InterPro" id="IPR039420">
    <property type="entry name" value="WalR-like"/>
</dbReference>
<dbReference type="GO" id="GO:0006355">
    <property type="term" value="P:regulation of DNA-templated transcription"/>
    <property type="evidence" value="ECO:0007669"/>
    <property type="project" value="InterPro"/>
</dbReference>
<keyword evidence="14" id="KW-1185">Reference proteome</keyword>
<dbReference type="KEGG" id="cmah:C1I91_23765"/>
<dbReference type="OrthoDB" id="9802186at2"/>
<dbReference type="Proteomes" id="UP000286268">
    <property type="component" value="Chromosome"/>
</dbReference>
<evidence type="ECO:0000313" key="13">
    <source>
        <dbReference type="EMBL" id="QAA34412.1"/>
    </source>
</evidence>
<name>A0A410DZB1_9CLOT</name>
<feature type="domain" description="OmpR/PhoB-type" evidence="12">
    <location>
        <begin position="169"/>
        <end position="267"/>
    </location>
</feature>
<reference evidence="13 14" key="1">
    <citation type="submission" date="2018-01" db="EMBL/GenBank/DDBJ databases">
        <title>Genome Sequencing and Assembly of Anaerobacter polyendosporus strain CT4.</title>
        <authorList>
            <person name="Tachaapaikoon C."/>
            <person name="Sutheeworapong S."/>
            <person name="Jenjaroenpun P."/>
            <person name="Wongsurawat T."/>
            <person name="Nookeaw I."/>
            <person name="Cheawchanlertfa P."/>
            <person name="Kosugi A."/>
            <person name="Cheevadhanarak S."/>
            <person name="Ratanakhanokchai K."/>
        </authorList>
    </citation>
    <scope>NUCLEOTIDE SEQUENCE [LARGE SCALE GENOMIC DNA]</scope>
    <source>
        <strain evidence="13 14">CT4</strain>
    </source>
</reference>
<protein>
    <recommendedName>
        <fullName evidence="1">Stage 0 sporulation protein A homolog</fullName>
    </recommendedName>
</protein>
<dbReference type="Gene3D" id="1.10.10.10">
    <property type="entry name" value="Winged helix-like DNA-binding domain superfamily/Winged helix DNA-binding domain"/>
    <property type="match status" value="1"/>
</dbReference>
<dbReference type="EMBL" id="CP025746">
    <property type="protein sequence ID" value="QAA34412.1"/>
    <property type="molecule type" value="Genomic_DNA"/>
</dbReference>
<dbReference type="SUPFAM" id="SSF52172">
    <property type="entry name" value="CheY-like"/>
    <property type="match status" value="1"/>
</dbReference>
<dbReference type="SMART" id="SM00862">
    <property type="entry name" value="Trans_reg_C"/>
    <property type="match status" value="1"/>
</dbReference>
<evidence type="ECO:0000256" key="6">
    <source>
        <dbReference type="ARBA" id="ARBA00023163"/>
    </source>
</evidence>
<keyword evidence="5 9" id="KW-0238">DNA-binding</keyword>
<dbReference type="InterPro" id="IPR011006">
    <property type="entry name" value="CheY-like_superfamily"/>
</dbReference>
<dbReference type="PROSITE" id="PS51755">
    <property type="entry name" value="OMPR_PHOB"/>
    <property type="match status" value="1"/>
</dbReference>
<keyword evidence="10" id="KW-1133">Transmembrane helix</keyword>
<proteinExistence type="predicted"/>
<evidence type="ECO:0000313" key="14">
    <source>
        <dbReference type="Proteomes" id="UP000286268"/>
    </source>
</evidence>
<keyword evidence="10" id="KW-0812">Transmembrane</keyword>
<keyword evidence="2 8" id="KW-0597">Phosphoprotein</keyword>
<keyword evidence="4" id="KW-0805">Transcription regulation</keyword>
<dbReference type="GO" id="GO:0000976">
    <property type="term" value="F:transcription cis-regulatory region binding"/>
    <property type="evidence" value="ECO:0007669"/>
    <property type="project" value="TreeGrafter"/>
</dbReference>